<comment type="caution">
    <text evidence="5">The sequence shown here is derived from an EMBL/GenBank/DDBJ whole genome shotgun (WGS) entry which is preliminary data.</text>
</comment>
<dbReference type="SUPFAM" id="SSF47203">
    <property type="entry name" value="Acyl-CoA dehydrogenase C-terminal domain-like"/>
    <property type="match status" value="1"/>
</dbReference>
<keyword evidence="6" id="KW-1185">Reference proteome</keyword>
<dbReference type="InterPro" id="IPR050741">
    <property type="entry name" value="Acyl-CoA_dehydrogenase"/>
</dbReference>
<keyword evidence="5" id="KW-0378">Hydrolase</keyword>
<reference evidence="5 6" key="1">
    <citation type="journal article" date="2014" name="Int. J. Syst. Evol. Microbiol.">
        <title>Complete genome sequence of Corynebacterium casei LMG S-19264T (=DSM 44701T), isolated from a smear-ripened cheese.</title>
        <authorList>
            <consortium name="US DOE Joint Genome Institute (JGI-PGF)"/>
            <person name="Walter F."/>
            <person name="Albersmeier A."/>
            <person name="Kalinowski J."/>
            <person name="Ruckert C."/>
        </authorList>
    </citation>
    <scope>NUCLEOTIDE SEQUENCE [LARGE SCALE GENOMIC DNA]</scope>
    <source>
        <strain evidence="5 6">CGMCC 4.7111</strain>
    </source>
</reference>
<dbReference type="GO" id="GO:0033539">
    <property type="term" value="P:fatty acid beta-oxidation using acyl-CoA dehydrogenase"/>
    <property type="evidence" value="ECO:0007669"/>
    <property type="project" value="TreeGrafter"/>
</dbReference>
<evidence type="ECO:0000313" key="5">
    <source>
        <dbReference type="EMBL" id="GGN74440.1"/>
    </source>
</evidence>
<feature type="domain" description="Acyl-CoA dehydrogenase/oxidase N-terminal" evidence="3">
    <location>
        <begin position="28"/>
        <end position="95"/>
    </location>
</feature>
<dbReference type="GO" id="GO:0016787">
    <property type="term" value="F:hydrolase activity"/>
    <property type="evidence" value="ECO:0007669"/>
    <property type="project" value="UniProtKB-KW"/>
</dbReference>
<keyword evidence="1" id="KW-0560">Oxidoreductase</keyword>
<sequence>MTVAAHPVTADLGAVPRTAELRAVASRCADRVERERRLPAEVVEALRTAGFARHLVPARWGGEEGTFSALLGAVAEVGESCASTAWNAAVHAILGRMVSHLPEKGRQEIWGEGPDGLFAGSIAPAGEVRAVDGGHRLSGQWPFASGVDHASWTLLGAMAPGPEYRFFMVPRTHYRVLDTWTNVGLSGTGSNAVALDDVFVPGYLSFAQAELMAGTAAEKATCLRVPFKLVNGLTFVAPVLGAARGALRSSAARLAVKTEITGGAARANPAVHTALARAGAEIDAAQLLLERAAAAADSGTAGALERARAPRDFAFAAELLGAAVDRLFRIGGARSQTTADPVQRAWRDVNCAAGHAVLQFGSVAGVFTTHLMDGVHKDV</sequence>
<proteinExistence type="inferred from homology"/>
<dbReference type="InterPro" id="IPR013786">
    <property type="entry name" value="AcylCoA_DH/ox_N"/>
</dbReference>
<evidence type="ECO:0000256" key="2">
    <source>
        <dbReference type="ARBA" id="ARBA00049661"/>
    </source>
</evidence>
<dbReference type="GO" id="GO:0003995">
    <property type="term" value="F:acyl-CoA dehydrogenase activity"/>
    <property type="evidence" value="ECO:0007669"/>
    <property type="project" value="TreeGrafter"/>
</dbReference>
<dbReference type="InterPro" id="IPR013107">
    <property type="entry name" value="Acyl-CoA_DH_C"/>
</dbReference>
<organism evidence="5 6">
    <name type="scientific">Streptomyces albiflavescens</name>
    <dbReference type="NCBI Taxonomy" id="1623582"/>
    <lineage>
        <taxon>Bacteria</taxon>
        <taxon>Bacillati</taxon>
        <taxon>Actinomycetota</taxon>
        <taxon>Actinomycetes</taxon>
        <taxon>Kitasatosporales</taxon>
        <taxon>Streptomycetaceae</taxon>
        <taxon>Streptomyces</taxon>
    </lineage>
</organism>
<dbReference type="Gene3D" id="1.20.140.10">
    <property type="entry name" value="Butyryl-CoA Dehydrogenase, subunit A, domain 3"/>
    <property type="match status" value="1"/>
</dbReference>
<dbReference type="GO" id="GO:0005737">
    <property type="term" value="C:cytoplasm"/>
    <property type="evidence" value="ECO:0007669"/>
    <property type="project" value="TreeGrafter"/>
</dbReference>
<dbReference type="InterPro" id="IPR046373">
    <property type="entry name" value="Acyl-CoA_Oxase/DH_mid-dom_sf"/>
</dbReference>
<protein>
    <submittedName>
        <fullName evidence="5">Hydrolase</fullName>
    </submittedName>
</protein>
<dbReference type="AlphaFoldDB" id="A0A917Y8B9"/>
<dbReference type="GO" id="GO:0016712">
    <property type="term" value="F:oxidoreductase activity, acting on paired donors, with incorporation or reduction of molecular oxygen, reduced flavin or flavoprotein as one donor, and incorporation of one atom of oxygen"/>
    <property type="evidence" value="ECO:0007669"/>
    <property type="project" value="TreeGrafter"/>
</dbReference>
<evidence type="ECO:0000259" key="4">
    <source>
        <dbReference type="Pfam" id="PF08028"/>
    </source>
</evidence>
<evidence type="ECO:0000313" key="6">
    <source>
        <dbReference type="Proteomes" id="UP000600365"/>
    </source>
</evidence>
<dbReference type="SUPFAM" id="SSF56645">
    <property type="entry name" value="Acyl-CoA dehydrogenase NM domain-like"/>
    <property type="match status" value="1"/>
</dbReference>
<dbReference type="RefSeq" id="WP_189188618.1">
    <property type="nucleotide sequence ID" value="NZ_BMMM01000010.1"/>
</dbReference>
<evidence type="ECO:0000256" key="1">
    <source>
        <dbReference type="ARBA" id="ARBA00023002"/>
    </source>
</evidence>
<dbReference type="PIRSF" id="PIRSF016578">
    <property type="entry name" value="HsaA"/>
    <property type="match status" value="1"/>
</dbReference>
<dbReference type="Gene3D" id="2.40.110.10">
    <property type="entry name" value="Butyryl-CoA Dehydrogenase, subunit A, domain 2"/>
    <property type="match status" value="1"/>
</dbReference>
<dbReference type="Pfam" id="PF02771">
    <property type="entry name" value="Acyl-CoA_dh_N"/>
    <property type="match status" value="1"/>
</dbReference>
<dbReference type="Pfam" id="PF08028">
    <property type="entry name" value="Acyl-CoA_dh_2"/>
    <property type="match status" value="1"/>
</dbReference>
<gene>
    <name evidence="5" type="ORF">GCM10011579_053480</name>
</gene>
<evidence type="ECO:0000259" key="3">
    <source>
        <dbReference type="Pfam" id="PF02771"/>
    </source>
</evidence>
<dbReference type="EMBL" id="BMMM01000010">
    <property type="protein sequence ID" value="GGN74440.1"/>
    <property type="molecule type" value="Genomic_DNA"/>
</dbReference>
<dbReference type="GO" id="GO:0050660">
    <property type="term" value="F:flavin adenine dinucleotide binding"/>
    <property type="evidence" value="ECO:0007669"/>
    <property type="project" value="InterPro"/>
</dbReference>
<accession>A0A917Y8B9</accession>
<dbReference type="Gene3D" id="1.10.540.10">
    <property type="entry name" value="Acyl-CoA dehydrogenase/oxidase, N-terminal domain"/>
    <property type="match status" value="1"/>
</dbReference>
<dbReference type="Proteomes" id="UP000600365">
    <property type="component" value="Unassembled WGS sequence"/>
</dbReference>
<dbReference type="InterPro" id="IPR009100">
    <property type="entry name" value="AcylCoA_DH/oxidase_NM_dom_sf"/>
</dbReference>
<dbReference type="PANTHER" id="PTHR48083:SF19">
    <property type="entry name" value="FLAVIN-DEPENDENT MONOOXYGENASE, OXYGENASE SUBUNIT HSAA"/>
    <property type="match status" value="1"/>
</dbReference>
<comment type="similarity">
    <text evidence="2">Belongs to the HpaH/HsaA monooxygenase family.</text>
</comment>
<dbReference type="PANTHER" id="PTHR48083">
    <property type="entry name" value="MEDIUM-CHAIN SPECIFIC ACYL-COA DEHYDROGENASE, MITOCHONDRIAL-RELATED"/>
    <property type="match status" value="1"/>
</dbReference>
<dbReference type="InterPro" id="IPR036250">
    <property type="entry name" value="AcylCo_DH-like_C"/>
</dbReference>
<feature type="domain" description="Acyl-CoA dehydrogenase C-terminal" evidence="4">
    <location>
        <begin position="233"/>
        <end position="359"/>
    </location>
</feature>
<dbReference type="InterPro" id="IPR037069">
    <property type="entry name" value="AcylCoA_DH/ox_N_sf"/>
</dbReference>
<name>A0A917Y8B9_9ACTN</name>